<dbReference type="InterPro" id="IPR003004">
    <property type="entry name" value="GspF/PilC"/>
</dbReference>
<dbReference type="EMBL" id="PFEQ01000009">
    <property type="protein sequence ID" value="PJE74175.1"/>
    <property type="molecule type" value="Genomic_DNA"/>
</dbReference>
<keyword evidence="5 8" id="KW-0812">Transmembrane</keyword>
<feature type="transmembrane region" description="Helical" evidence="8">
    <location>
        <begin position="211"/>
        <end position="238"/>
    </location>
</feature>
<feature type="transmembrane region" description="Helical" evidence="8">
    <location>
        <begin position="377"/>
        <end position="396"/>
    </location>
</feature>
<gene>
    <name evidence="10" type="ORF">COV01_01595</name>
</gene>
<dbReference type="PANTHER" id="PTHR30012:SF0">
    <property type="entry name" value="TYPE II SECRETION SYSTEM PROTEIN F-RELATED"/>
    <property type="match status" value="1"/>
</dbReference>
<protein>
    <recommendedName>
        <fullName evidence="9">Type II secretion system protein GspF domain-containing protein</fullName>
    </recommendedName>
</protein>
<dbReference type="PRINTS" id="PR00812">
    <property type="entry name" value="BCTERIALGSPF"/>
</dbReference>
<keyword evidence="4" id="KW-0997">Cell inner membrane</keyword>
<dbReference type="Gene3D" id="1.20.81.30">
    <property type="entry name" value="Type II secretion system (T2SS), domain F"/>
    <property type="match status" value="2"/>
</dbReference>
<accession>A0A2M8LC39</accession>
<organism evidence="10 11">
    <name type="scientific">Candidatus Taylorbacteria bacterium CG10_big_fil_rev_8_21_14_0_10_41_48</name>
    <dbReference type="NCBI Taxonomy" id="1975024"/>
    <lineage>
        <taxon>Bacteria</taxon>
        <taxon>Candidatus Tayloriibacteriota</taxon>
    </lineage>
</organism>
<dbReference type="Pfam" id="PF00482">
    <property type="entry name" value="T2SSF"/>
    <property type="match status" value="2"/>
</dbReference>
<dbReference type="AlphaFoldDB" id="A0A2M8LC39"/>
<evidence type="ECO:0000256" key="4">
    <source>
        <dbReference type="ARBA" id="ARBA00022519"/>
    </source>
</evidence>
<evidence type="ECO:0000256" key="6">
    <source>
        <dbReference type="ARBA" id="ARBA00022989"/>
    </source>
</evidence>
<dbReference type="GO" id="GO:0005886">
    <property type="term" value="C:plasma membrane"/>
    <property type="evidence" value="ECO:0007669"/>
    <property type="project" value="UniProtKB-SubCell"/>
</dbReference>
<keyword evidence="3" id="KW-1003">Cell membrane</keyword>
<proteinExistence type="inferred from homology"/>
<keyword evidence="7 8" id="KW-0472">Membrane</keyword>
<sequence>MLFNYTAVDQKGAESKGSIDAISMDVAITSLQRRGLVVSSVVPGDKAESIFSRDFSFFSGVSSKDVVVLSRQVATLFEAQVSALRVFRLLAAETENRILGRALTEVADDLQGGSSISKALGKHPKIFSEFYANMVRSGEESGKLDEVFLFLADHLDRTYEVNSKAKNALIYPAFVIFTFVVVMILMLTVVIPKISTILTESGQEIPLYTKIVIGMSGFFTNYGIFILAAFIIGGFFFYRFTRTDVGKSSLDDAKIRIPFVKNLYQKLYLSRIADNMNTMLVSGIPMVRALELTSGVVGNEVYRNILNEATESVKGGKSVSDALSGRPEIPGIMIQMIKVGEESGELGKILKTLSAFYRREVINAVDTLVDLIEPAMIVLLGLGVGFLLASVLIPIYNISSNIS</sequence>
<evidence type="ECO:0000313" key="11">
    <source>
        <dbReference type="Proteomes" id="UP000228700"/>
    </source>
</evidence>
<evidence type="ECO:0000256" key="7">
    <source>
        <dbReference type="ARBA" id="ARBA00023136"/>
    </source>
</evidence>
<evidence type="ECO:0000256" key="8">
    <source>
        <dbReference type="SAM" id="Phobius"/>
    </source>
</evidence>
<feature type="transmembrane region" description="Helical" evidence="8">
    <location>
        <begin position="169"/>
        <end position="191"/>
    </location>
</feature>
<comment type="subcellular location">
    <subcellularLocation>
        <location evidence="1">Cell inner membrane</location>
        <topology evidence="1">Multi-pass membrane protein</topology>
    </subcellularLocation>
</comment>
<keyword evidence="6 8" id="KW-1133">Transmembrane helix</keyword>
<evidence type="ECO:0000256" key="3">
    <source>
        <dbReference type="ARBA" id="ARBA00022475"/>
    </source>
</evidence>
<comment type="similarity">
    <text evidence="2">Belongs to the GSP F family.</text>
</comment>
<evidence type="ECO:0000313" key="10">
    <source>
        <dbReference type="EMBL" id="PJE74175.1"/>
    </source>
</evidence>
<feature type="domain" description="Type II secretion system protein GspF" evidence="9">
    <location>
        <begin position="70"/>
        <end position="192"/>
    </location>
</feature>
<dbReference type="InterPro" id="IPR018076">
    <property type="entry name" value="T2SS_GspF_dom"/>
</dbReference>
<dbReference type="Proteomes" id="UP000228700">
    <property type="component" value="Unassembled WGS sequence"/>
</dbReference>
<dbReference type="FunFam" id="1.20.81.30:FF:000001">
    <property type="entry name" value="Type II secretion system protein F"/>
    <property type="match status" value="1"/>
</dbReference>
<dbReference type="PANTHER" id="PTHR30012">
    <property type="entry name" value="GENERAL SECRETION PATHWAY PROTEIN"/>
    <property type="match status" value="1"/>
</dbReference>
<dbReference type="InterPro" id="IPR042094">
    <property type="entry name" value="T2SS_GspF_sf"/>
</dbReference>
<comment type="caution">
    <text evidence="10">The sequence shown here is derived from an EMBL/GenBank/DDBJ whole genome shotgun (WGS) entry which is preliminary data.</text>
</comment>
<evidence type="ECO:0000256" key="1">
    <source>
        <dbReference type="ARBA" id="ARBA00004429"/>
    </source>
</evidence>
<reference evidence="11" key="1">
    <citation type="submission" date="2017-09" db="EMBL/GenBank/DDBJ databases">
        <title>Depth-based differentiation of microbial function through sediment-hosted aquifers and enrichment of novel symbionts in the deep terrestrial subsurface.</title>
        <authorList>
            <person name="Probst A.J."/>
            <person name="Ladd B."/>
            <person name="Jarett J.K."/>
            <person name="Geller-Mcgrath D.E."/>
            <person name="Sieber C.M.K."/>
            <person name="Emerson J.B."/>
            <person name="Anantharaman K."/>
            <person name="Thomas B.C."/>
            <person name="Malmstrom R."/>
            <person name="Stieglmeier M."/>
            <person name="Klingl A."/>
            <person name="Woyke T."/>
            <person name="Ryan C.M."/>
            <person name="Banfield J.F."/>
        </authorList>
    </citation>
    <scope>NUCLEOTIDE SEQUENCE [LARGE SCALE GENOMIC DNA]</scope>
</reference>
<feature type="domain" description="Type II secretion system protein GspF" evidence="9">
    <location>
        <begin position="273"/>
        <end position="394"/>
    </location>
</feature>
<evidence type="ECO:0000259" key="9">
    <source>
        <dbReference type="Pfam" id="PF00482"/>
    </source>
</evidence>
<evidence type="ECO:0000256" key="2">
    <source>
        <dbReference type="ARBA" id="ARBA00005745"/>
    </source>
</evidence>
<evidence type="ECO:0000256" key="5">
    <source>
        <dbReference type="ARBA" id="ARBA00022692"/>
    </source>
</evidence>
<name>A0A2M8LC39_9BACT</name>